<proteinExistence type="predicted"/>
<gene>
    <name evidence="1" type="ORF">METZ01_LOCUS514077</name>
</gene>
<sequence>MAYWAGFLKKPAGYSIEILAASISDPDVFTVYEFDMPSIGKAVTGFNSTIDADGGCVLIKSFYEGGDQSRVLIFDTAQETSEIIDTGFHVVDAQLIFIEG</sequence>
<name>A0A383EXR1_9ZZZZ</name>
<accession>A0A383EXR1</accession>
<dbReference type="EMBL" id="UINC01229491">
    <property type="protein sequence ID" value="SVE61223.1"/>
    <property type="molecule type" value="Genomic_DNA"/>
</dbReference>
<dbReference type="AlphaFoldDB" id="A0A383EXR1"/>
<evidence type="ECO:0000313" key="1">
    <source>
        <dbReference type="EMBL" id="SVE61223.1"/>
    </source>
</evidence>
<protein>
    <submittedName>
        <fullName evidence="1">Uncharacterized protein</fullName>
    </submittedName>
</protein>
<reference evidence="1" key="1">
    <citation type="submission" date="2018-05" db="EMBL/GenBank/DDBJ databases">
        <authorList>
            <person name="Lanie J.A."/>
            <person name="Ng W.-L."/>
            <person name="Kazmierczak K.M."/>
            <person name="Andrzejewski T.M."/>
            <person name="Davidsen T.M."/>
            <person name="Wayne K.J."/>
            <person name="Tettelin H."/>
            <person name="Glass J.I."/>
            <person name="Rusch D."/>
            <person name="Podicherti R."/>
            <person name="Tsui H.-C.T."/>
            <person name="Winkler M.E."/>
        </authorList>
    </citation>
    <scope>NUCLEOTIDE SEQUENCE</scope>
</reference>
<organism evidence="1">
    <name type="scientific">marine metagenome</name>
    <dbReference type="NCBI Taxonomy" id="408172"/>
    <lineage>
        <taxon>unclassified sequences</taxon>
        <taxon>metagenomes</taxon>
        <taxon>ecological metagenomes</taxon>
    </lineage>
</organism>